<dbReference type="CDD" id="cd02440">
    <property type="entry name" value="AdoMet_MTases"/>
    <property type="match status" value="1"/>
</dbReference>
<dbReference type="PANTHER" id="PTHR12189:SF2">
    <property type="entry name" value="MRNA CAP GUANINE-N7 METHYLTRANSFERASE"/>
    <property type="match status" value="1"/>
</dbReference>
<evidence type="ECO:0000256" key="12">
    <source>
        <dbReference type="ARBA" id="ARBA00044712"/>
    </source>
</evidence>
<feature type="compositionally biased region" description="Polar residues" evidence="17">
    <location>
        <begin position="32"/>
        <end position="58"/>
    </location>
</feature>
<feature type="compositionally biased region" description="Polar residues" evidence="17">
    <location>
        <begin position="1"/>
        <end position="13"/>
    </location>
</feature>
<feature type="binding site" evidence="15">
    <location>
        <position position="118"/>
    </location>
    <ligand>
        <name>S-adenosyl-L-methionine</name>
        <dbReference type="ChEBI" id="CHEBI:59789"/>
    </ligand>
</feature>
<dbReference type="InterPro" id="IPR004971">
    <property type="entry name" value="mRNA_G-N7_MeTrfase_dom"/>
</dbReference>
<dbReference type="SUPFAM" id="SSF53335">
    <property type="entry name" value="S-adenosyl-L-methionine-dependent methyltransferases"/>
    <property type="match status" value="1"/>
</dbReference>
<comment type="subcellular location">
    <subcellularLocation>
        <location evidence="1 14">Nucleus</location>
    </subcellularLocation>
</comment>
<dbReference type="GO" id="GO:0003723">
    <property type="term" value="F:RNA binding"/>
    <property type="evidence" value="ECO:0007669"/>
    <property type="project" value="UniProtKB-KW"/>
</dbReference>
<dbReference type="InterPro" id="IPR016899">
    <property type="entry name" value="mRNA_G-N7_MeTrfase_euk"/>
</dbReference>
<dbReference type="GO" id="GO:0004482">
    <property type="term" value="F:mRNA 5'-cap (guanine-N7-)-methyltransferase activity"/>
    <property type="evidence" value="ECO:0007669"/>
    <property type="project" value="UniProtKB-EC"/>
</dbReference>
<dbReference type="OMA" id="SENTCEQ"/>
<dbReference type="Pfam" id="PF03291">
    <property type="entry name" value="mRNA_G-N7_MeTrfase"/>
    <property type="match status" value="1"/>
</dbReference>
<feature type="binding site" evidence="15">
    <location>
        <position position="196"/>
    </location>
    <ligand>
        <name>S-adenosyl-L-methionine</name>
        <dbReference type="ChEBI" id="CHEBI:59789"/>
    </ligand>
</feature>
<reference evidence="19 20" key="1">
    <citation type="journal article" date="2015" name="Genome Biol. Evol.">
        <title>Phylogenomic analyses indicate that early fungi evolved digesting cell walls of algal ancestors of land plants.</title>
        <authorList>
            <person name="Chang Y."/>
            <person name="Wang S."/>
            <person name="Sekimoto S."/>
            <person name="Aerts A.L."/>
            <person name="Choi C."/>
            <person name="Clum A."/>
            <person name="LaButti K.M."/>
            <person name="Lindquist E.A."/>
            <person name="Yee Ngan C."/>
            <person name="Ohm R.A."/>
            <person name="Salamov A.A."/>
            <person name="Grigoriev I.V."/>
            <person name="Spatafora J.W."/>
            <person name="Berbee M.L."/>
        </authorList>
    </citation>
    <scope>NUCLEOTIDE SEQUENCE [LARGE SCALE GENOMIC DNA]</scope>
    <source>
        <strain evidence="19 20">NRRL 28638</strain>
    </source>
</reference>
<evidence type="ECO:0000256" key="10">
    <source>
        <dbReference type="ARBA" id="ARBA00032772"/>
    </source>
</evidence>
<feature type="region of interest" description="Disordered" evidence="17">
    <location>
        <begin position="1"/>
        <end position="58"/>
    </location>
</feature>
<keyword evidence="3 14" id="KW-0489">Methyltransferase</keyword>
<evidence type="ECO:0000313" key="19">
    <source>
        <dbReference type="EMBL" id="KXN69204.1"/>
    </source>
</evidence>
<evidence type="ECO:0000256" key="15">
    <source>
        <dbReference type="PIRSR" id="PIRSR028762-1"/>
    </source>
</evidence>
<evidence type="ECO:0000256" key="11">
    <source>
        <dbReference type="ARBA" id="ARBA00033387"/>
    </source>
</evidence>
<keyword evidence="9 14" id="KW-0539">Nucleus</keyword>
<feature type="site" description="mRNA cap binding" evidence="16">
    <location>
        <position position="345"/>
    </location>
</feature>
<dbReference type="GO" id="GO:0005829">
    <property type="term" value="C:cytosol"/>
    <property type="evidence" value="ECO:0007669"/>
    <property type="project" value="EnsemblFungi"/>
</dbReference>
<dbReference type="Proteomes" id="UP000070444">
    <property type="component" value="Unassembled WGS sequence"/>
</dbReference>
<keyword evidence="4 14" id="KW-0507">mRNA processing</keyword>
<evidence type="ECO:0000256" key="17">
    <source>
        <dbReference type="SAM" id="MobiDB-lite"/>
    </source>
</evidence>
<accession>A0A137P2T8</accession>
<dbReference type="EMBL" id="KQ964544">
    <property type="protein sequence ID" value="KXN69204.1"/>
    <property type="molecule type" value="Genomic_DNA"/>
</dbReference>
<feature type="binding site" evidence="15">
    <location>
        <position position="100"/>
    </location>
    <ligand>
        <name>S-adenosyl-L-methionine</name>
        <dbReference type="ChEBI" id="CHEBI:59789"/>
    </ligand>
</feature>
<proteinExistence type="inferred from homology"/>
<dbReference type="Gene3D" id="3.40.50.150">
    <property type="entry name" value="Vaccinia Virus protein VP39"/>
    <property type="match status" value="1"/>
</dbReference>
<keyword evidence="20" id="KW-1185">Reference proteome</keyword>
<dbReference type="AlphaFoldDB" id="A0A137P2T8"/>
<evidence type="ECO:0000259" key="18">
    <source>
        <dbReference type="PROSITE" id="PS51562"/>
    </source>
</evidence>
<feature type="site" description="mRNA cap binding" evidence="16">
    <location>
        <position position="127"/>
    </location>
</feature>
<dbReference type="InterPro" id="IPR029063">
    <property type="entry name" value="SAM-dependent_MTases_sf"/>
</dbReference>
<feature type="site" description="mRNA cap binding" evidence="16">
    <location>
        <position position="195"/>
    </location>
</feature>
<feature type="site" description="mRNA cap binding" evidence="16">
    <location>
        <position position="278"/>
    </location>
</feature>
<dbReference type="PANTHER" id="PTHR12189">
    <property type="entry name" value="MRNA GUANINE-7- METHYLTRANSFERASE"/>
    <property type="match status" value="1"/>
</dbReference>
<feature type="site" description="mRNA cap binding" evidence="16">
    <location>
        <position position="152"/>
    </location>
</feature>
<keyword evidence="5 14" id="KW-0808">Transferase</keyword>
<feature type="binding site" evidence="15">
    <location>
        <position position="191"/>
    </location>
    <ligand>
        <name>S-adenosyl-L-methionine</name>
        <dbReference type="ChEBI" id="CHEBI:59789"/>
    </ligand>
</feature>
<feature type="binding site" evidence="16">
    <location>
        <begin position="96"/>
        <end position="97"/>
    </location>
    <ligand>
        <name>mRNA</name>
        <dbReference type="ChEBI" id="CHEBI:33699"/>
    </ligand>
</feature>
<sequence>MEASKTTSNSRGNSYDEYKNGNNRQSEDEFSKQGSANGASEQNPEVNSNSSSHEASGQIDADSNTVLEVAQHYNRRPDLGVSKRKESRIFKLRSFNNWVKSLLIGCTVKKGDTVLDLGCGKGGDLMKFSRANASRYVGADIAAVSVEQAMTRYQLMRGAKFDAKFFVHDCFGKSTSTIFPAHFQADVVSLQFCLHYSFETEEKARMMLSNVTNNLKVNGKFIGTIPDANRIIKKLRSSDGLKFGNSIYNIRFENKDNFQPFGSKYWFHLEDAIDDCPEYLVHFGTFVKLASEYGLTLVEHFGFHEYYENYCKHPDFNDLLYRMDVISSEGPDEFPEDEWEAIGLYKTFIMEKSH</sequence>
<evidence type="ECO:0000256" key="16">
    <source>
        <dbReference type="PIRSR" id="PIRSR028762-2"/>
    </source>
</evidence>
<name>A0A137P2T8_CONC2</name>
<evidence type="ECO:0000256" key="13">
    <source>
        <dbReference type="ARBA" id="ARBA00049739"/>
    </source>
</evidence>
<comment type="similarity">
    <text evidence="14">Belongs to the class I-like SAM-binding methyltransferase superfamily. mRNA cap 0 methyltransferase family.</text>
</comment>
<dbReference type="OrthoDB" id="10248867at2759"/>
<organism evidence="19 20">
    <name type="scientific">Conidiobolus coronatus (strain ATCC 28846 / CBS 209.66 / NRRL 28638)</name>
    <name type="common">Delacroixia coronata</name>
    <dbReference type="NCBI Taxonomy" id="796925"/>
    <lineage>
        <taxon>Eukaryota</taxon>
        <taxon>Fungi</taxon>
        <taxon>Fungi incertae sedis</taxon>
        <taxon>Zoopagomycota</taxon>
        <taxon>Entomophthoromycotina</taxon>
        <taxon>Entomophthoromycetes</taxon>
        <taxon>Entomophthorales</taxon>
        <taxon>Ancylistaceae</taxon>
        <taxon>Conidiobolus</taxon>
    </lineage>
</organism>
<comment type="catalytic activity">
    <reaction evidence="12">
        <text>a 5'-end (5'-triphosphoguanosine)-ribonucleoside in mRNA + S-adenosyl-L-methionine = a 5'-end (N(7)-methyl 5'-triphosphoguanosine)-ribonucleoside in mRNA + S-adenosyl-L-homocysteine</text>
        <dbReference type="Rhea" id="RHEA:67008"/>
        <dbReference type="Rhea" id="RHEA-COMP:17166"/>
        <dbReference type="Rhea" id="RHEA-COMP:17167"/>
        <dbReference type="ChEBI" id="CHEBI:57856"/>
        <dbReference type="ChEBI" id="CHEBI:59789"/>
        <dbReference type="ChEBI" id="CHEBI:156461"/>
        <dbReference type="ChEBI" id="CHEBI:167617"/>
        <dbReference type="EC" id="2.1.1.56"/>
    </reaction>
</comment>
<dbReference type="InterPro" id="IPR039753">
    <property type="entry name" value="RG7MT1"/>
</dbReference>
<evidence type="ECO:0000256" key="5">
    <source>
        <dbReference type="ARBA" id="ARBA00022679"/>
    </source>
</evidence>
<gene>
    <name evidence="19" type="ORF">CONCODRAFT_59608</name>
</gene>
<feature type="binding site" evidence="15">
    <location>
        <position position="140"/>
    </location>
    <ligand>
        <name>S-adenosyl-L-methionine</name>
        <dbReference type="ChEBI" id="CHEBI:59789"/>
    </ligand>
</feature>
<feature type="binding site" evidence="15">
    <location>
        <position position="169"/>
    </location>
    <ligand>
        <name>S-adenosyl-L-methionine</name>
        <dbReference type="ChEBI" id="CHEBI:59789"/>
    </ligand>
</feature>
<evidence type="ECO:0000313" key="20">
    <source>
        <dbReference type="Proteomes" id="UP000070444"/>
    </source>
</evidence>
<feature type="compositionally biased region" description="Basic and acidic residues" evidence="17">
    <location>
        <begin position="14"/>
        <end position="31"/>
    </location>
</feature>
<evidence type="ECO:0000256" key="2">
    <source>
        <dbReference type="ARBA" id="ARBA00011926"/>
    </source>
</evidence>
<evidence type="ECO:0000256" key="4">
    <source>
        <dbReference type="ARBA" id="ARBA00022664"/>
    </source>
</evidence>
<keyword evidence="8 14" id="KW-0506">mRNA capping</keyword>
<dbReference type="GO" id="GO:0070693">
    <property type="term" value="C:P-TEFb-cap methyltransferase complex"/>
    <property type="evidence" value="ECO:0007669"/>
    <property type="project" value="EnsemblFungi"/>
</dbReference>
<dbReference type="PIRSF" id="PIRSF028762">
    <property type="entry name" value="ABD1"/>
    <property type="match status" value="1"/>
</dbReference>
<dbReference type="PROSITE" id="PS51562">
    <property type="entry name" value="RNA_CAP0_MT"/>
    <property type="match status" value="1"/>
</dbReference>
<feature type="domain" description="MRNA cap 0 methyltransferase" evidence="18">
    <location>
        <begin position="87"/>
        <end position="353"/>
    </location>
</feature>
<dbReference type="EC" id="2.1.1.56" evidence="2 14"/>
<evidence type="ECO:0000256" key="1">
    <source>
        <dbReference type="ARBA" id="ARBA00004123"/>
    </source>
</evidence>
<dbReference type="STRING" id="796925.A0A137P2T8"/>
<keyword evidence="7 14" id="KW-0694">RNA-binding</keyword>
<keyword evidence="6 14" id="KW-0949">S-adenosyl-L-methionine</keyword>
<evidence type="ECO:0000256" key="7">
    <source>
        <dbReference type="ARBA" id="ARBA00022884"/>
    </source>
</evidence>
<evidence type="ECO:0000256" key="6">
    <source>
        <dbReference type="ARBA" id="ARBA00022691"/>
    </source>
</evidence>
<protein>
    <recommendedName>
        <fullName evidence="13 14">mRNA cap guanine-N(7) methyltransferase</fullName>
        <ecNumber evidence="2 14">2.1.1.56</ecNumber>
    </recommendedName>
    <alternativeName>
        <fullName evidence="10 14">mRNA (guanine-N(7))-methyltransferase</fullName>
    </alternativeName>
    <alternativeName>
        <fullName evidence="11 14">mRNA cap methyltransferase</fullName>
    </alternativeName>
</protein>
<evidence type="ECO:0000256" key="9">
    <source>
        <dbReference type="ARBA" id="ARBA00023242"/>
    </source>
</evidence>
<evidence type="ECO:0000256" key="14">
    <source>
        <dbReference type="PIRNR" id="PIRNR028762"/>
    </source>
</evidence>
<evidence type="ECO:0000256" key="8">
    <source>
        <dbReference type="ARBA" id="ARBA00023042"/>
    </source>
</evidence>
<feature type="site" description="mRNA cap binding" evidence="16">
    <location>
        <position position="121"/>
    </location>
</feature>
<evidence type="ECO:0000256" key="3">
    <source>
        <dbReference type="ARBA" id="ARBA00022603"/>
    </source>
</evidence>